<proteinExistence type="predicted"/>
<evidence type="ECO:0000256" key="2">
    <source>
        <dbReference type="ARBA" id="ARBA00022692"/>
    </source>
</evidence>
<evidence type="ECO:0000256" key="3">
    <source>
        <dbReference type="ARBA" id="ARBA00022989"/>
    </source>
</evidence>
<dbReference type="EMBL" id="FOBC01000030">
    <property type="protein sequence ID" value="SEM17801.1"/>
    <property type="molecule type" value="Genomic_DNA"/>
</dbReference>
<comment type="subcellular location">
    <subcellularLocation>
        <location evidence="1">Membrane</location>
        <topology evidence="1">Multi-pass membrane protein</topology>
    </subcellularLocation>
</comment>
<evidence type="ECO:0000313" key="7">
    <source>
        <dbReference type="EMBL" id="SEM17801.1"/>
    </source>
</evidence>
<dbReference type="Proteomes" id="UP000198807">
    <property type="component" value="Unassembled WGS sequence"/>
</dbReference>
<reference evidence="8" key="1">
    <citation type="submission" date="2016-10" db="EMBL/GenBank/DDBJ databases">
        <authorList>
            <person name="Varghese N."/>
            <person name="Submissions S."/>
        </authorList>
    </citation>
    <scope>NUCLEOTIDE SEQUENCE [LARGE SCALE GENOMIC DNA]</scope>
    <source>
        <strain evidence="8">CGMCC 1.9150</strain>
    </source>
</reference>
<dbReference type="STRING" id="650850.SAMN04488129_13026"/>
<keyword evidence="4" id="KW-0472">Membrane</keyword>
<evidence type="ECO:0000256" key="1">
    <source>
        <dbReference type="ARBA" id="ARBA00004141"/>
    </source>
</evidence>
<accession>A0A1H7W8I6</accession>
<dbReference type="InterPro" id="IPR044880">
    <property type="entry name" value="NCX_ion-bd_dom_sf"/>
</dbReference>
<dbReference type="InterPro" id="IPR004481">
    <property type="entry name" value="K/Na/Ca-exchanger"/>
</dbReference>
<dbReference type="GO" id="GO:0005886">
    <property type="term" value="C:plasma membrane"/>
    <property type="evidence" value="ECO:0007669"/>
    <property type="project" value="TreeGrafter"/>
</dbReference>
<gene>
    <name evidence="7" type="ORF">SAMN04488129_13026</name>
</gene>
<keyword evidence="8" id="KW-1185">Reference proteome</keyword>
<dbReference type="GO" id="GO:0005262">
    <property type="term" value="F:calcium channel activity"/>
    <property type="evidence" value="ECO:0007669"/>
    <property type="project" value="TreeGrafter"/>
</dbReference>
<evidence type="ECO:0000259" key="6">
    <source>
        <dbReference type="Pfam" id="PF01699"/>
    </source>
</evidence>
<feature type="domain" description="Sodium/calcium exchanger membrane region" evidence="6">
    <location>
        <begin position="30"/>
        <end position="83"/>
    </location>
</feature>
<dbReference type="PANTHER" id="PTHR10846">
    <property type="entry name" value="SODIUM/POTASSIUM/CALCIUM EXCHANGER"/>
    <property type="match status" value="1"/>
</dbReference>
<protein>
    <submittedName>
        <fullName evidence="7">Sodium/calcium exchanger protein</fullName>
    </submittedName>
</protein>
<sequence>MIAPDPSPDSTRALETPRGQCAGDRPDHMADGTSLPEAVTSIIAFLRGERDIAVGNVMGSNVFNILCVLGLTGLLAPSGKYLVPVHWVHTATRDQAFSEVVLFGNQNTVCKPTTTNRSHTVSRLQQVWRIDDSQ</sequence>
<dbReference type="PANTHER" id="PTHR10846:SF8">
    <property type="entry name" value="INNER MEMBRANE PROTEIN YRBG"/>
    <property type="match status" value="1"/>
</dbReference>
<dbReference type="InterPro" id="IPR004837">
    <property type="entry name" value="NaCa_Exmemb"/>
</dbReference>
<evidence type="ECO:0000256" key="5">
    <source>
        <dbReference type="SAM" id="MobiDB-lite"/>
    </source>
</evidence>
<feature type="region of interest" description="Disordered" evidence="5">
    <location>
        <begin position="1"/>
        <end position="32"/>
    </location>
</feature>
<dbReference type="GO" id="GO:0008273">
    <property type="term" value="F:calcium, potassium:sodium antiporter activity"/>
    <property type="evidence" value="ECO:0007669"/>
    <property type="project" value="TreeGrafter"/>
</dbReference>
<evidence type="ECO:0000313" key="8">
    <source>
        <dbReference type="Proteomes" id="UP000198807"/>
    </source>
</evidence>
<dbReference type="Gene3D" id="1.20.1420.30">
    <property type="entry name" value="NCX, central ion-binding region"/>
    <property type="match status" value="1"/>
</dbReference>
<dbReference type="AlphaFoldDB" id="A0A1H7W8I6"/>
<name>A0A1H7W8I6_9GAMM</name>
<evidence type="ECO:0000256" key="4">
    <source>
        <dbReference type="ARBA" id="ARBA00023136"/>
    </source>
</evidence>
<dbReference type="Pfam" id="PF01699">
    <property type="entry name" value="Na_Ca_ex"/>
    <property type="match status" value="1"/>
</dbReference>
<dbReference type="GO" id="GO:0006874">
    <property type="term" value="P:intracellular calcium ion homeostasis"/>
    <property type="evidence" value="ECO:0007669"/>
    <property type="project" value="TreeGrafter"/>
</dbReference>
<keyword evidence="2" id="KW-0812">Transmembrane</keyword>
<organism evidence="7 8">
    <name type="scientific">Halomonas daqiaonensis</name>
    <dbReference type="NCBI Taxonomy" id="650850"/>
    <lineage>
        <taxon>Bacteria</taxon>
        <taxon>Pseudomonadati</taxon>
        <taxon>Pseudomonadota</taxon>
        <taxon>Gammaproteobacteria</taxon>
        <taxon>Oceanospirillales</taxon>
        <taxon>Halomonadaceae</taxon>
        <taxon>Halomonas</taxon>
    </lineage>
</organism>
<keyword evidence="3" id="KW-1133">Transmembrane helix</keyword>